<proteinExistence type="predicted"/>
<organism evidence="2 3">
    <name type="scientific">candidate division WWE3 bacterium RIFCSPLOWO2_12_FULL_36_10</name>
    <dbReference type="NCBI Taxonomy" id="1802630"/>
    <lineage>
        <taxon>Bacteria</taxon>
        <taxon>Katanobacteria</taxon>
    </lineage>
</organism>
<evidence type="ECO:0000256" key="1">
    <source>
        <dbReference type="SAM" id="Phobius"/>
    </source>
</evidence>
<dbReference type="STRING" id="1802630.A3H26_02465"/>
<feature type="transmembrane region" description="Helical" evidence="1">
    <location>
        <begin position="20"/>
        <end position="38"/>
    </location>
</feature>
<evidence type="ECO:0000313" key="2">
    <source>
        <dbReference type="EMBL" id="OGC57168.1"/>
    </source>
</evidence>
<name>A0A1F4VJV1_UNCKA</name>
<keyword evidence="1" id="KW-1133">Transmembrane helix</keyword>
<comment type="caution">
    <text evidence="2">The sequence shown here is derived from an EMBL/GenBank/DDBJ whole genome shotgun (WGS) entry which is preliminary data.</text>
</comment>
<keyword evidence="1" id="KW-0472">Membrane</keyword>
<dbReference type="EMBL" id="MEVN01000020">
    <property type="protein sequence ID" value="OGC57168.1"/>
    <property type="molecule type" value="Genomic_DNA"/>
</dbReference>
<accession>A0A1F4VJV1</accession>
<dbReference type="AlphaFoldDB" id="A0A1F4VJV1"/>
<sequence>MRTKVDDPQQVVIHRSSSPWTTVIAVIIGVLALGFVIYNPPDFLKGKNGNSATIEQQLAQQQGALAGLIASQNNTNTTKPASSEEIANAVANKIAQTVVLGQDATVDDSGNITQNPYPNSRVFNLVFVAPNGDVKGLTVNQSGTAIRKIGDVAWGIAAVGDVDVFGIDSTAPTYGQIVPRETMVTVLETLPLMKVIFNKPVKGLEQDYAVNGRGWIFWAFDGNQIPESLNSEGGFKQFFALPGVYESSGSLKKFESPEEILLYVNDPANGLANLPGGTLNVLVGAEIKLNLTLCPIAFLDTSETSASQVAGPSDMVTRFARVWEAIDFDEESYLDPTKALQGAYVAAYAELIKPENLGQVLAAAEQSWVVDGASYTAFRNTVVSLGYDPDLTVLNTVIGYTSNSCTTGKPLGDVQK</sequence>
<reference evidence="2 3" key="1">
    <citation type="journal article" date="2016" name="Nat. Commun.">
        <title>Thousands of microbial genomes shed light on interconnected biogeochemical processes in an aquifer system.</title>
        <authorList>
            <person name="Anantharaman K."/>
            <person name="Brown C.T."/>
            <person name="Hug L.A."/>
            <person name="Sharon I."/>
            <person name="Castelle C.J."/>
            <person name="Probst A.J."/>
            <person name="Thomas B.C."/>
            <person name="Singh A."/>
            <person name="Wilkins M.J."/>
            <person name="Karaoz U."/>
            <person name="Brodie E.L."/>
            <person name="Williams K.H."/>
            <person name="Hubbard S.S."/>
            <person name="Banfield J.F."/>
        </authorList>
    </citation>
    <scope>NUCLEOTIDE SEQUENCE [LARGE SCALE GENOMIC DNA]</scope>
</reference>
<gene>
    <name evidence="2" type="ORF">A3H26_02465</name>
</gene>
<keyword evidence="1" id="KW-0812">Transmembrane</keyword>
<evidence type="ECO:0000313" key="3">
    <source>
        <dbReference type="Proteomes" id="UP000177763"/>
    </source>
</evidence>
<protein>
    <submittedName>
        <fullName evidence="2">Uncharacterized protein</fullName>
    </submittedName>
</protein>
<dbReference type="Proteomes" id="UP000177763">
    <property type="component" value="Unassembled WGS sequence"/>
</dbReference>